<keyword evidence="4" id="KW-0051">Antiviral defense</keyword>
<reference evidence="6 7" key="1">
    <citation type="submission" date="2024-01" db="EMBL/GenBank/DDBJ databases">
        <title>Niabella digestum sp. nov., isolated from waste digestion system.</title>
        <authorList>
            <person name="Zhang L."/>
        </authorList>
    </citation>
    <scope>NUCLEOTIDE SEQUENCE [LARGE SCALE GENOMIC DNA]</scope>
    <source>
        <strain evidence="6 7">A18</strain>
    </source>
</reference>
<evidence type="ECO:0000313" key="6">
    <source>
        <dbReference type="EMBL" id="MEE6186943.1"/>
    </source>
</evidence>
<comment type="caution">
    <text evidence="6">The sequence shown here is derived from an EMBL/GenBank/DDBJ whole genome shotgun (WGS) entry which is preliminary data.</text>
</comment>
<accession>A0ABU7RG34</accession>
<keyword evidence="7" id="KW-1185">Reference proteome</keyword>
<name>A0ABU7RG34_9BACT</name>
<organism evidence="6 7">
    <name type="scientific">Niabella digestorum</name>
    <dbReference type="NCBI Taxonomy" id="3117701"/>
    <lineage>
        <taxon>Bacteria</taxon>
        <taxon>Pseudomonadati</taxon>
        <taxon>Bacteroidota</taxon>
        <taxon>Chitinophagia</taxon>
        <taxon>Chitinophagales</taxon>
        <taxon>Chitinophagaceae</taxon>
        <taxon>Niabella</taxon>
    </lineage>
</organism>
<evidence type="ECO:0000259" key="5">
    <source>
        <dbReference type="Pfam" id="PF17953"/>
    </source>
</evidence>
<evidence type="ECO:0000313" key="7">
    <source>
        <dbReference type="Proteomes" id="UP001357452"/>
    </source>
</evidence>
<evidence type="ECO:0000256" key="2">
    <source>
        <dbReference type="ARBA" id="ARBA00016109"/>
    </source>
</evidence>
<feature type="domain" description="Csm4 C-terminal" evidence="5">
    <location>
        <begin position="256"/>
        <end position="335"/>
    </location>
</feature>
<evidence type="ECO:0000256" key="3">
    <source>
        <dbReference type="ARBA" id="ARBA00022884"/>
    </source>
</evidence>
<comment type="similarity">
    <text evidence="1">Belongs to the CRISPR-associated Csm4 family.</text>
</comment>
<dbReference type="NCBIfam" id="TIGR01903">
    <property type="entry name" value="cas5_csm4"/>
    <property type="match status" value="1"/>
</dbReference>
<dbReference type="InterPro" id="IPR005510">
    <property type="entry name" value="Csm4"/>
</dbReference>
<keyword evidence="3" id="KW-0694">RNA-binding</keyword>
<protein>
    <recommendedName>
        <fullName evidence="2">CRISPR system Cms protein Csm4</fullName>
    </recommendedName>
</protein>
<dbReference type="EMBL" id="JAZGLY010000003">
    <property type="protein sequence ID" value="MEE6186943.1"/>
    <property type="molecule type" value="Genomic_DNA"/>
</dbReference>
<dbReference type="InterPro" id="IPR040932">
    <property type="entry name" value="Csm4_C"/>
</dbReference>
<evidence type="ECO:0000256" key="1">
    <source>
        <dbReference type="ARBA" id="ARBA00005772"/>
    </source>
</evidence>
<sequence>MKAIILKCRPGSRFHFGRAAMRQNDTLSDTDEIIHSDVLFGAFISAVARLYPEVEVLKWKKHFEEGNIAFSSAFYCVEYQGKIVYLLPKPISLNHFPLKTFDSIEGAHKKLKRIKFISKGIWEKQLTPDDWFSNDDICFSPESRVVCLKEEFGNDNVAYRLSEKMDTPKVKVRNISKEDTYYTQTDLVLVHDENISVHWYFLWENTGLDEEEKKQAEKIITLMAESGLGGERSTGCGHIEEVVFDRSFAINTDKLSEQYVSLSLIIPGASEHQELIAYQTVQRGGMYYGANKRVKSVIATTEGAIIRSKINGSIANLSTEDRNHWRYGICFPIPLPNSFKLNECTL</sequence>
<proteinExistence type="inferred from homology"/>
<dbReference type="Proteomes" id="UP001357452">
    <property type="component" value="Unassembled WGS sequence"/>
</dbReference>
<gene>
    <name evidence="6" type="primary">csm4</name>
    <name evidence="6" type="ORF">V2H41_06625</name>
</gene>
<dbReference type="RefSeq" id="WP_330974352.1">
    <property type="nucleotide sequence ID" value="NZ_JAZGLY010000003.1"/>
</dbReference>
<evidence type="ECO:0000256" key="4">
    <source>
        <dbReference type="ARBA" id="ARBA00023118"/>
    </source>
</evidence>
<dbReference type="Pfam" id="PF17953">
    <property type="entry name" value="Csm4_C"/>
    <property type="match status" value="1"/>
</dbReference>